<accession>A0ABU1H046</accession>
<comment type="caution">
    <text evidence="5">The sequence shown here is derived from an EMBL/GenBank/DDBJ whole genome shotgun (WGS) entry which is preliminary data.</text>
</comment>
<reference evidence="5 6" key="1">
    <citation type="submission" date="2023-04" db="EMBL/GenBank/DDBJ databases">
        <title>A long-awaited taxogenomic arrangement of the family Halomonadaceae.</title>
        <authorList>
            <person name="De La Haba R."/>
            <person name="Chuvochina M."/>
            <person name="Wittouck S."/>
            <person name="Arahal D.R."/>
            <person name="Sanchez-Porro C."/>
            <person name="Hugenholtz P."/>
            <person name="Ventosa A."/>
        </authorList>
    </citation>
    <scope>NUCLEOTIDE SEQUENCE [LARGE SCALE GENOMIC DNA]</scope>
    <source>
        <strain evidence="5 6">DSM 21020</strain>
    </source>
</reference>
<dbReference type="GO" id="GO:0008168">
    <property type="term" value="F:methyltransferase activity"/>
    <property type="evidence" value="ECO:0007669"/>
    <property type="project" value="UniProtKB-KW"/>
</dbReference>
<dbReference type="EMBL" id="JARWAN010000002">
    <property type="protein sequence ID" value="MDR5897679.1"/>
    <property type="molecule type" value="Genomic_DNA"/>
</dbReference>
<dbReference type="GO" id="GO:0032259">
    <property type="term" value="P:methylation"/>
    <property type="evidence" value="ECO:0007669"/>
    <property type="project" value="UniProtKB-KW"/>
</dbReference>
<proteinExistence type="inferred from homology"/>
<name>A0ABU1H046_9GAMM</name>
<dbReference type="InterPro" id="IPR002941">
    <property type="entry name" value="DNA_methylase_N4/N6"/>
</dbReference>
<evidence type="ECO:0000256" key="2">
    <source>
        <dbReference type="ARBA" id="ARBA00022603"/>
    </source>
</evidence>
<keyword evidence="2 5" id="KW-0489">Methyltransferase</keyword>
<evidence type="ECO:0000259" key="4">
    <source>
        <dbReference type="Pfam" id="PF01555"/>
    </source>
</evidence>
<dbReference type="Pfam" id="PF01555">
    <property type="entry name" value="N6_N4_Mtase"/>
    <property type="match status" value="1"/>
</dbReference>
<dbReference type="Proteomes" id="UP001254564">
    <property type="component" value="Unassembled WGS sequence"/>
</dbReference>
<evidence type="ECO:0000256" key="3">
    <source>
        <dbReference type="ARBA" id="ARBA00022679"/>
    </source>
</evidence>
<keyword evidence="6" id="KW-1185">Reference proteome</keyword>
<dbReference type="Gene3D" id="3.40.50.150">
    <property type="entry name" value="Vaccinia Virus protein VP39"/>
    <property type="match status" value="2"/>
</dbReference>
<comment type="similarity">
    <text evidence="1">Belongs to the N(4)/N(6)-methyltransferase family.</text>
</comment>
<evidence type="ECO:0000256" key="1">
    <source>
        <dbReference type="ARBA" id="ARBA00006594"/>
    </source>
</evidence>
<dbReference type="RefSeq" id="WP_309654605.1">
    <property type="nucleotide sequence ID" value="NZ_JARWAN010000002.1"/>
</dbReference>
<dbReference type="InterPro" id="IPR002052">
    <property type="entry name" value="DNA_methylase_N6_adenine_CS"/>
</dbReference>
<protein>
    <submittedName>
        <fullName evidence="5">DNA methyltransferase</fullName>
    </submittedName>
</protein>
<keyword evidence="3" id="KW-0808">Transferase</keyword>
<organism evidence="5 6">
    <name type="scientific">Vreelandella vilamensis</name>
    <dbReference type="NCBI Taxonomy" id="531309"/>
    <lineage>
        <taxon>Bacteria</taxon>
        <taxon>Pseudomonadati</taxon>
        <taxon>Pseudomonadota</taxon>
        <taxon>Gammaproteobacteria</taxon>
        <taxon>Oceanospirillales</taxon>
        <taxon>Halomonadaceae</taxon>
        <taxon>Vreelandella</taxon>
    </lineage>
</organism>
<feature type="domain" description="DNA methylase N-4/N-6" evidence="4">
    <location>
        <begin position="105"/>
        <end position="166"/>
    </location>
</feature>
<dbReference type="PROSITE" id="PS00092">
    <property type="entry name" value="N6_MTASE"/>
    <property type="match status" value="1"/>
</dbReference>
<sequence length="938" mass="107539">MTQNTLELGDTGQQKKTGPVTCLGITFENEEVRRAYFTEELRKKLQDPEFRKIEGFPIGNDENILNLSDPPYYTACPNPWMADFIAEWEAQKLECQNYHYHREPLAADVSEGRSGLFYDAHSYHTKVPHKAIMRYILHYTEPGDIVFDGFCGTGMTGVAAQMCGDRDMVISLGYQVKPDGTILQEEVDENGKKVWIPFSKLGVRRAILNDLSIAAGFIAYNFNAPVDVSALEIAAKNIISNAEKEYGWLYETRHKPTGKKGKINYTIWSDVFTCPNCLSEIIFWESAVDHSLGKMREFIKCSSCGVSNSRSNLERFWVSEFSRDENTIIRKAKQVPVLINYTVEGKRHEKKPDLEDFDLINRINDMDVHEISGEKEIPDGFNTRQPKLSHGVRRIRDFYTKRNFYVLSVLRKNLPNDRIGKALDFIVNSYDLTHSTLMTRVIFKGGGKKPVLTGYQSGTLYISSLPVEKNIFQGILRQKLPIIIKSLRSVDKYQVVSTGSAAQTNLKDESLDYIFIDPPFGANIMYSELNFISEAWAKIFTNEKSEAIENSVRKKSLLDYRLLMTLCFKEAYRTLKKGRWITVEFSNTKASVWNSIQAALTEAGFIVANVSALDKKQGSFKAVTTPTAVKQDLVISAYKPNGGFEERFQNEAKTEEGVWDFVATHLKYLPITKRQGLSMFFVPERDPRILFDQMVAYFVQKGYPVPISSQEFQSGLAQRFSERNGMYFLPDQVVEYDRKKITSGEIKQMTMFVSDEASAIQWLQQLVKEKPQTFSDINPQFMQQLGGWSKNEAQLDLRELLNQNFLNYDGKGPVPEQIHAYLSSNWKELRNLPKDDPALVDKASDRWYVPDPNKAGDLEKLREKSLLKEFDEYKYRKGTFKRGEKFRLEAIRAGFKKAWQERDYALIVSVADKIPSNIIEEDPKLLMWYDQAVTRLAD</sequence>
<evidence type="ECO:0000313" key="6">
    <source>
        <dbReference type="Proteomes" id="UP001254564"/>
    </source>
</evidence>
<dbReference type="SUPFAM" id="SSF53335">
    <property type="entry name" value="S-adenosyl-L-methionine-dependent methyltransferases"/>
    <property type="match status" value="2"/>
</dbReference>
<evidence type="ECO:0000313" key="5">
    <source>
        <dbReference type="EMBL" id="MDR5897679.1"/>
    </source>
</evidence>
<gene>
    <name evidence="5" type="ORF">QC823_01535</name>
</gene>
<dbReference type="InterPro" id="IPR029063">
    <property type="entry name" value="SAM-dependent_MTases_sf"/>
</dbReference>